<sequence>MDAVKQWRVECPNCGHPTFITIEPDDVGQDFVEDCANCCSPIHIQVSEDQDGTLLVQVDGEDEQLY</sequence>
<dbReference type="STRING" id="745411.B3C1_03850"/>
<organism evidence="1 2">
    <name type="scientific">Gallaecimonas xiamenensis 3-C-1</name>
    <dbReference type="NCBI Taxonomy" id="745411"/>
    <lineage>
        <taxon>Bacteria</taxon>
        <taxon>Pseudomonadati</taxon>
        <taxon>Pseudomonadota</taxon>
        <taxon>Gammaproteobacteria</taxon>
        <taxon>Enterobacterales</taxon>
        <taxon>Gallaecimonadaceae</taxon>
        <taxon>Gallaecimonas</taxon>
    </lineage>
</organism>
<proteinExistence type="predicted"/>
<dbReference type="RefSeq" id="WP_008483038.1">
    <property type="nucleotide sequence ID" value="NZ_AMRI01000004.1"/>
</dbReference>
<dbReference type="InterPro" id="IPR017143">
    <property type="entry name" value="UCP037225"/>
</dbReference>
<reference evidence="1 2" key="1">
    <citation type="journal article" date="2012" name="J. Bacteriol.">
        <title>Genome Sequence of Gallaecimonas xiamenensis Type Strain 3-C-1.</title>
        <authorList>
            <person name="Lai Q."/>
            <person name="Wang L."/>
            <person name="Wang W."/>
            <person name="Shao Z."/>
        </authorList>
    </citation>
    <scope>NUCLEOTIDE SEQUENCE [LARGE SCALE GENOMIC DNA]</scope>
    <source>
        <strain evidence="1 2">3-C-1</strain>
    </source>
</reference>
<dbReference type="EMBL" id="AMRI01000004">
    <property type="protein sequence ID" value="EKE76697.1"/>
    <property type="molecule type" value="Genomic_DNA"/>
</dbReference>
<evidence type="ECO:0000313" key="1">
    <source>
        <dbReference type="EMBL" id="EKE76697.1"/>
    </source>
</evidence>
<gene>
    <name evidence="1" type="ORF">B3C1_03850</name>
</gene>
<comment type="caution">
    <text evidence="1">The sequence shown here is derived from an EMBL/GenBank/DDBJ whole genome shotgun (WGS) entry which is preliminary data.</text>
</comment>
<dbReference type="Pfam" id="PF14255">
    <property type="entry name" value="Zn_ribbon_21"/>
    <property type="match status" value="1"/>
</dbReference>
<evidence type="ECO:0000313" key="2">
    <source>
        <dbReference type="Proteomes" id="UP000006755"/>
    </source>
</evidence>
<accession>K2JQB9</accession>
<name>K2JQB9_9GAMM</name>
<keyword evidence="2" id="KW-1185">Reference proteome</keyword>
<protein>
    <submittedName>
        <fullName evidence="1">Zn-ribbon protein</fullName>
    </submittedName>
</protein>
<dbReference type="Proteomes" id="UP000006755">
    <property type="component" value="Unassembled WGS sequence"/>
</dbReference>
<dbReference type="AlphaFoldDB" id="K2JQB9"/>
<dbReference type="InterPro" id="IPR025990">
    <property type="entry name" value="zinc_ribbon_bacterial"/>
</dbReference>
<dbReference type="PIRSF" id="PIRSF037225">
    <property type="entry name" value="UCP037225"/>
    <property type="match status" value="1"/>
</dbReference>